<evidence type="ECO:0000259" key="5">
    <source>
        <dbReference type="PROSITE" id="PS50994"/>
    </source>
</evidence>
<protein>
    <submittedName>
        <fullName evidence="6">Putative Ty-1 copia retrotransposon</fullName>
    </submittedName>
</protein>
<feature type="domain" description="Integrase catalytic" evidence="5">
    <location>
        <begin position="405"/>
        <end position="577"/>
    </location>
</feature>
<dbReference type="EMBL" id="HG964426">
    <property type="protein sequence ID" value="CDN96898.1"/>
    <property type="molecule type" value="Genomic_DNA"/>
</dbReference>
<keyword evidence="1" id="KW-0645">Protease</keyword>
<dbReference type="Gene3D" id="3.30.420.10">
    <property type="entry name" value="Ribonuclease H-like superfamily/Ribonuclease H"/>
    <property type="match status" value="1"/>
</dbReference>
<dbReference type="InterPro" id="IPR025724">
    <property type="entry name" value="GAG-pre-integrase_dom"/>
</dbReference>
<dbReference type="PANTHER" id="PTHR42648:SF28">
    <property type="entry name" value="TRANSPOSON-ENCODED PROTEIN WITH RIBONUCLEASE H-LIKE AND RETROVIRUS ZINC FINGER-LIKE DOMAINS"/>
    <property type="match status" value="1"/>
</dbReference>
<reference evidence="6" key="1">
    <citation type="journal article" date="2014" name="BMC Plant Biol.">
        <title>The pgip family in soybean and three other legume species: evidence for a birth-and-death model of evolution.</title>
        <authorList>
            <person name="Kalunke R.M."/>
            <person name="Cenci A."/>
            <person name="Volpi C."/>
            <person name="O Sullivan D.M."/>
            <person name="Sella L."/>
            <person name="Favaron F."/>
            <person name="Cervone F."/>
            <person name="De Lorenzo G."/>
            <person name="D Ovidio R."/>
        </authorList>
    </citation>
    <scope>NUCLEOTIDE SEQUENCE</scope>
</reference>
<feature type="compositionally biased region" description="Acidic residues" evidence="3">
    <location>
        <begin position="684"/>
        <end position="695"/>
    </location>
</feature>
<keyword evidence="1" id="KW-0378">Hydrolase</keyword>
<dbReference type="SUPFAM" id="SSF53098">
    <property type="entry name" value="Ribonuclease H-like"/>
    <property type="match status" value="1"/>
</dbReference>
<evidence type="ECO:0000259" key="4">
    <source>
        <dbReference type="PROSITE" id="PS50158"/>
    </source>
</evidence>
<dbReference type="Pfam" id="PF00665">
    <property type="entry name" value="rve"/>
    <property type="match status" value="1"/>
</dbReference>
<keyword evidence="2" id="KW-0479">Metal-binding</keyword>
<organism evidence="6">
    <name type="scientific">Phaseolus vulgaris</name>
    <name type="common">Kidney bean</name>
    <name type="synonym">French bean</name>
    <dbReference type="NCBI Taxonomy" id="3885"/>
    <lineage>
        <taxon>Eukaryota</taxon>
        <taxon>Viridiplantae</taxon>
        <taxon>Streptophyta</taxon>
        <taxon>Embryophyta</taxon>
        <taxon>Tracheophyta</taxon>
        <taxon>Spermatophyta</taxon>
        <taxon>Magnoliopsida</taxon>
        <taxon>eudicotyledons</taxon>
        <taxon>Gunneridae</taxon>
        <taxon>Pentapetalae</taxon>
        <taxon>rosids</taxon>
        <taxon>fabids</taxon>
        <taxon>Fabales</taxon>
        <taxon>Fabaceae</taxon>
        <taxon>Papilionoideae</taxon>
        <taxon>50 kb inversion clade</taxon>
        <taxon>NPAAA clade</taxon>
        <taxon>indigoferoid/millettioid clade</taxon>
        <taxon>Phaseoleae</taxon>
        <taxon>Phaseolus</taxon>
    </lineage>
</organism>
<feature type="domain" description="CCHC-type" evidence="4">
    <location>
        <begin position="170"/>
        <end position="185"/>
    </location>
</feature>
<dbReference type="Pfam" id="PF22936">
    <property type="entry name" value="Pol_BBD"/>
    <property type="match status" value="1"/>
</dbReference>
<evidence type="ECO:0000256" key="2">
    <source>
        <dbReference type="PROSITE-ProRule" id="PRU00047"/>
    </source>
</evidence>
<dbReference type="InterPro" id="IPR054722">
    <property type="entry name" value="PolX-like_BBD"/>
</dbReference>
<evidence type="ECO:0000313" key="6">
    <source>
        <dbReference type="EMBL" id="CDN96898.1"/>
    </source>
</evidence>
<dbReference type="PROSITE" id="PS50994">
    <property type="entry name" value="INTEGRASE"/>
    <property type="match status" value="1"/>
</dbReference>
<sequence>MWQGEVLDSLFQQGLDFAIEGEKPKEVEEKDWSIINRLACGTIRSCLSREQKYAVKNETSAHKLWKALEDKFLKKSVKFEDEDLALMLLSSLPDEFEHLETTLLHGKENVSLDAVCSALYSHELRKQDKMRTKSTTSEEALVIRGRQQSQTKERRGMSKSKGRVVAKDECAFCHEKGHWKKDCPKLQKKEKVPQDANVAECKSDVESDISLIVSLSASSYPDEWILDSGCTYHMCPIRDWFFEFQELDGGVVYMGNDNPCKTVGIGSIKLRNHDGSTRILRDVRYVPKLKKNLISLGALESKGLVVTMRDGILKATLGALVMLKGVMKNNLYYYQGSTVVGTVAAATSSSKKDAEAAKLWHMRLGHAGEKSLQILTKQGLLKGTKACKLEFCEHCVLGKQRRVKFGTAIHNTKGILDYVHSDVWGPAKTPSIGGRHYFVTFVDDFSRRVWVFTMKNKNDVLEIFLKWKAEVENHTGRKIKVLQTDNGGEYKSDPFLNVCQDCGIVRHFTVRKTPQQNGVSERMNKTLVEKVCCMLSNAELGREFWAEAVTYAQHLVNRLPSSAIDGKTPLEVWSGKPATDYDSLHVFGSIAYYHVIESKLDPRAKKALFMGFSPGVKGYRLWCLEKKKTIISRDVTFDESVMLKKVNPEGTDSTPQQVECVRKQVEFEPTVVIPTRNTTSDSPMAEEESDEEEVPTQESQQQSAPIAVRRQRRDIQKPARFMDMVAYALPVVDDIPSTYPGVILSSESGNWAGAMEEEMQSLKKNKTWKLTQLPKGKKAIGCKWVFAKKEKFSNKEDVRYKARWLQEPSLNIV</sequence>
<dbReference type="GO" id="GO:0006508">
    <property type="term" value="P:proteolysis"/>
    <property type="evidence" value="ECO:0007669"/>
    <property type="project" value="UniProtKB-KW"/>
</dbReference>
<evidence type="ECO:0000256" key="1">
    <source>
        <dbReference type="ARBA" id="ARBA00022670"/>
    </source>
</evidence>
<dbReference type="InterPro" id="IPR036397">
    <property type="entry name" value="RNaseH_sf"/>
</dbReference>
<dbReference type="InterPro" id="IPR001878">
    <property type="entry name" value="Znf_CCHC"/>
</dbReference>
<dbReference type="GO" id="GO:0015074">
    <property type="term" value="P:DNA integration"/>
    <property type="evidence" value="ECO:0007669"/>
    <property type="project" value="InterPro"/>
</dbReference>
<dbReference type="PROSITE" id="PS50158">
    <property type="entry name" value="ZF_CCHC"/>
    <property type="match status" value="1"/>
</dbReference>
<proteinExistence type="predicted"/>
<dbReference type="Pfam" id="PF25597">
    <property type="entry name" value="SH3_retrovirus"/>
    <property type="match status" value="1"/>
</dbReference>
<dbReference type="InterPro" id="IPR036875">
    <property type="entry name" value="Znf_CCHC_sf"/>
</dbReference>
<dbReference type="SUPFAM" id="SSF57756">
    <property type="entry name" value="Retrovirus zinc finger-like domains"/>
    <property type="match status" value="1"/>
</dbReference>
<dbReference type="PANTHER" id="PTHR42648">
    <property type="entry name" value="TRANSPOSASE, PUTATIVE-RELATED"/>
    <property type="match status" value="1"/>
</dbReference>
<reference evidence="6" key="2">
    <citation type="submission" date="2014-02" db="EMBL/GenBank/DDBJ databases">
        <authorList>
            <person name="D'Ovidio R."/>
        </authorList>
    </citation>
    <scope>NUCLEOTIDE SEQUENCE</scope>
</reference>
<dbReference type="GO" id="GO:0008233">
    <property type="term" value="F:peptidase activity"/>
    <property type="evidence" value="ECO:0007669"/>
    <property type="project" value="UniProtKB-KW"/>
</dbReference>
<dbReference type="InterPro" id="IPR039537">
    <property type="entry name" value="Retrotran_Ty1/copia-like"/>
</dbReference>
<accession>A0A077SK66</accession>
<feature type="region of interest" description="Disordered" evidence="3">
    <location>
        <begin position="674"/>
        <end position="711"/>
    </location>
</feature>
<dbReference type="InterPro" id="IPR057670">
    <property type="entry name" value="SH3_retrovirus"/>
</dbReference>
<dbReference type="AlphaFoldDB" id="A0A077SK66"/>
<name>A0A077SK66_PHAVU</name>
<dbReference type="GO" id="GO:0008270">
    <property type="term" value="F:zinc ion binding"/>
    <property type="evidence" value="ECO:0007669"/>
    <property type="project" value="UniProtKB-KW"/>
</dbReference>
<dbReference type="Gene3D" id="4.10.60.10">
    <property type="entry name" value="Zinc finger, CCHC-type"/>
    <property type="match status" value="1"/>
</dbReference>
<evidence type="ECO:0000256" key="3">
    <source>
        <dbReference type="SAM" id="MobiDB-lite"/>
    </source>
</evidence>
<dbReference type="InterPro" id="IPR012337">
    <property type="entry name" value="RNaseH-like_sf"/>
</dbReference>
<keyword evidence="2" id="KW-0862">Zinc</keyword>
<dbReference type="GO" id="GO:0003676">
    <property type="term" value="F:nucleic acid binding"/>
    <property type="evidence" value="ECO:0007669"/>
    <property type="project" value="InterPro"/>
</dbReference>
<dbReference type="Pfam" id="PF13976">
    <property type="entry name" value="gag_pre-integrs"/>
    <property type="match status" value="1"/>
</dbReference>
<dbReference type="InterPro" id="IPR001584">
    <property type="entry name" value="Integrase_cat-core"/>
</dbReference>
<keyword evidence="2" id="KW-0863">Zinc-finger</keyword>